<dbReference type="InterPro" id="IPR011335">
    <property type="entry name" value="Restrct_endonuc-II-like"/>
</dbReference>
<dbReference type="RefSeq" id="WP_246240400.1">
    <property type="nucleotide sequence ID" value="NZ_AP022610.1"/>
</dbReference>
<dbReference type="InterPro" id="IPR011856">
    <property type="entry name" value="tRNA_endonuc-like_dom_sf"/>
</dbReference>
<dbReference type="GO" id="GO:0003677">
    <property type="term" value="F:DNA binding"/>
    <property type="evidence" value="ECO:0007669"/>
    <property type="project" value="InterPro"/>
</dbReference>
<dbReference type="KEGG" id="mmag:MMAD_14270"/>
<dbReference type="PANTHER" id="PTHR30015:SF6">
    <property type="entry name" value="SLL1429 PROTEIN"/>
    <property type="match status" value="1"/>
</dbReference>
<dbReference type="EMBL" id="AP022610">
    <property type="protein sequence ID" value="BBZ27132.1"/>
    <property type="molecule type" value="Genomic_DNA"/>
</dbReference>
<evidence type="ECO:0000259" key="1">
    <source>
        <dbReference type="Pfam" id="PF04471"/>
    </source>
</evidence>
<name>A0A7I7XCG1_9MYCO</name>
<gene>
    <name evidence="2" type="ORF">MMAD_14270</name>
</gene>
<dbReference type="InterPro" id="IPR052906">
    <property type="entry name" value="Type_IV_Methyl-Rstrct_Enzyme"/>
</dbReference>
<dbReference type="Pfam" id="PF04471">
    <property type="entry name" value="Mrr_cat"/>
    <property type="match status" value="1"/>
</dbReference>
<dbReference type="SUPFAM" id="SSF52980">
    <property type="entry name" value="Restriction endonuclease-like"/>
    <property type="match status" value="1"/>
</dbReference>
<keyword evidence="2" id="KW-0540">Nuclease</keyword>
<reference evidence="2 3" key="1">
    <citation type="journal article" date="2019" name="Emerg. Microbes Infect.">
        <title>Comprehensive subspecies identification of 175 nontuberculous mycobacteria species based on 7547 genomic profiles.</title>
        <authorList>
            <person name="Matsumoto Y."/>
            <person name="Kinjo T."/>
            <person name="Motooka D."/>
            <person name="Nabeya D."/>
            <person name="Jung N."/>
            <person name="Uechi K."/>
            <person name="Horii T."/>
            <person name="Iida T."/>
            <person name="Fujita J."/>
            <person name="Nakamura S."/>
        </authorList>
    </citation>
    <scope>NUCLEOTIDE SEQUENCE [LARGE SCALE GENOMIC DNA]</scope>
    <source>
        <strain evidence="2 3">JCM 13574</strain>
    </source>
</reference>
<keyword evidence="2" id="KW-0255">Endonuclease</keyword>
<dbReference type="Gene3D" id="3.40.1350.10">
    <property type="match status" value="1"/>
</dbReference>
<dbReference type="PANTHER" id="PTHR30015">
    <property type="entry name" value="MRR RESTRICTION SYSTEM PROTEIN"/>
    <property type="match status" value="1"/>
</dbReference>
<evidence type="ECO:0000313" key="3">
    <source>
        <dbReference type="Proteomes" id="UP000466517"/>
    </source>
</evidence>
<feature type="domain" description="Restriction endonuclease type IV Mrr" evidence="1">
    <location>
        <begin position="61"/>
        <end position="168"/>
    </location>
</feature>
<keyword evidence="2" id="KW-0378">Hydrolase</keyword>
<proteinExistence type="predicted"/>
<dbReference type="AlphaFoldDB" id="A0A7I7XCG1"/>
<keyword evidence="3" id="KW-1185">Reference proteome</keyword>
<dbReference type="Proteomes" id="UP000466517">
    <property type="component" value="Chromosome"/>
</dbReference>
<dbReference type="GO" id="GO:0009307">
    <property type="term" value="P:DNA restriction-modification system"/>
    <property type="evidence" value="ECO:0007669"/>
    <property type="project" value="InterPro"/>
</dbReference>
<accession>A0A7I7XCG1</accession>
<sequence>MWKVYLVVALASGIAAHALGVGWPWSIAIGALAPSLPAFLVGVLRGARTPAAREDPAIAKQAMSGVEFEDHVARIARASGAPVMTTKITGDFGVDLVVGRRPNRLAIQCKRQMRPVGAGAVQEVVAGAPMHDCTHTMVVTNHDFTSAARTLAERHGCVLVGGDDLTRLASTIRRLVVP</sequence>
<evidence type="ECO:0000313" key="2">
    <source>
        <dbReference type="EMBL" id="BBZ27132.1"/>
    </source>
</evidence>
<dbReference type="InterPro" id="IPR007560">
    <property type="entry name" value="Restrct_endonuc_IV_Mrr"/>
</dbReference>
<organism evidence="2 3">
    <name type="scientific">Mycolicibacterium madagascariense</name>
    <dbReference type="NCBI Taxonomy" id="212765"/>
    <lineage>
        <taxon>Bacteria</taxon>
        <taxon>Bacillati</taxon>
        <taxon>Actinomycetota</taxon>
        <taxon>Actinomycetes</taxon>
        <taxon>Mycobacteriales</taxon>
        <taxon>Mycobacteriaceae</taxon>
        <taxon>Mycolicibacterium</taxon>
    </lineage>
</organism>
<dbReference type="GO" id="GO:0015666">
    <property type="term" value="F:restriction endodeoxyribonuclease activity"/>
    <property type="evidence" value="ECO:0007669"/>
    <property type="project" value="TreeGrafter"/>
</dbReference>
<protein>
    <submittedName>
        <fullName evidence="2">Restriction endonuclease</fullName>
    </submittedName>
</protein>